<sequence>MRGEDRGFEHALNWILPEGCRQKPRPTNSSGPLSVGKVILGLNLFSPVIPIFQPPSRASTTSKSVPDRTVQQSTTPSQDPTTINRVSNSINISEKVRYGKSDPVTVRLPPAPKTPKDIATPVEAALIIDGEIRTLRYQLLDWQGNPVAPPDFENLAKIMTLQLLPFKFPPGRSRETVLLPSEEDEKAAERRVEERIANDDKDEKEEAGNDWQLEEGPEITTNDGIGVAIGLIVFAATVFYWAYEATRDIP</sequence>
<accession>A0A2G9TXJ9</accession>
<proteinExistence type="predicted"/>
<dbReference type="AlphaFoldDB" id="A0A2G9TXJ9"/>
<keyword evidence="2" id="KW-1133">Transmembrane helix</keyword>
<keyword evidence="2" id="KW-0472">Membrane</keyword>
<dbReference type="EMBL" id="KZ351776">
    <property type="protein sequence ID" value="PIO62694.1"/>
    <property type="molecule type" value="Genomic_DNA"/>
</dbReference>
<feature type="region of interest" description="Disordered" evidence="1">
    <location>
        <begin position="179"/>
        <end position="219"/>
    </location>
</feature>
<organism evidence="3 4">
    <name type="scientific">Teladorsagia circumcincta</name>
    <name type="common">Brown stomach worm</name>
    <name type="synonym">Ostertagia circumcincta</name>
    <dbReference type="NCBI Taxonomy" id="45464"/>
    <lineage>
        <taxon>Eukaryota</taxon>
        <taxon>Metazoa</taxon>
        <taxon>Ecdysozoa</taxon>
        <taxon>Nematoda</taxon>
        <taxon>Chromadorea</taxon>
        <taxon>Rhabditida</taxon>
        <taxon>Rhabditina</taxon>
        <taxon>Rhabditomorpha</taxon>
        <taxon>Strongyloidea</taxon>
        <taxon>Trichostrongylidae</taxon>
        <taxon>Teladorsagia</taxon>
    </lineage>
</organism>
<feature type="compositionally biased region" description="Basic and acidic residues" evidence="1">
    <location>
        <begin position="187"/>
        <end position="207"/>
    </location>
</feature>
<keyword evidence="2" id="KW-0812">Transmembrane</keyword>
<dbReference type="OrthoDB" id="5850202at2759"/>
<feature type="compositionally biased region" description="Low complexity" evidence="1">
    <location>
        <begin position="69"/>
        <end position="82"/>
    </location>
</feature>
<dbReference type="Proteomes" id="UP000230423">
    <property type="component" value="Unassembled WGS sequence"/>
</dbReference>
<protein>
    <submittedName>
        <fullName evidence="3">Uncharacterized protein</fullName>
    </submittedName>
</protein>
<keyword evidence="4" id="KW-1185">Reference proteome</keyword>
<evidence type="ECO:0000256" key="2">
    <source>
        <dbReference type="SAM" id="Phobius"/>
    </source>
</evidence>
<reference evidence="3 4" key="1">
    <citation type="submission" date="2015-09" db="EMBL/GenBank/DDBJ databases">
        <title>Draft genome of the parasitic nematode Teladorsagia circumcincta isolate WARC Sus (inbred).</title>
        <authorList>
            <person name="Mitreva M."/>
        </authorList>
    </citation>
    <scope>NUCLEOTIDE SEQUENCE [LARGE SCALE GENOMIC DNA]</scope>
    <source>
        <strain evidence="3 4">S</strain>
    </source>
</reference>
<gene>
    <name evidence="3" type="ORF">TELCIR_15733</name>
</gene>
<feature type="transmembrane region" description="Helical" evidence="2">
    <location>
        <begin position="224"/>
        <end position="243"/>
    </location>
</feature>
<feature type="region of interest" description="Disordered" evidence="1">
    <location>
        <begin position="53"/>
        <end position="84"/>
    </location>
</feature>
<evidence type="ECO:0000313" key="4">
    <source>
        <dbReference type="Proteomes" id="UP000230423"/>
    </source>
</evidence>
<name>A0A2G9TXJ9_TELCI</name>
<evidence type="ECO:0000313" key="3">
    <source>
        <dbReference type="EMBL" id="PIO62694.1"/>
    </source>
</evidence>
<evidence type="ECO:0000256" key="1">
    <source>
        <dbReference type="SAM" id="MobiDB-lite"/>
    </source>
</evidence>